<feature type="compositionally biased region" description="Basic and acidic residues" evidence="1">
    <location>
        <begin position="114"/>
        <end position="133"/>
    </location>
</feature>
<sequence>MNQVGEDTPTNVDGSVRNTINKVKRLSMIFHLVHEFCQKHYEQLLPFIAERAQKEKLKDVRSRLSYLVTVPTVTNLLQKVLKEIYGESTEQETNETSHCQDPQGSKRKKKHQKEKSGDYQHQSRETNRKHDRFELLIKTPKEILAMESMKARFVPPPPMTRAPETRNKNKFCEFHRDKGHNTYHSIHLKRQIEEAVKSRQPTHLVKEIKQSNSKGSVNKAAKKLEPVGKEKGAVIFMVQSWQRHTRPVVKAVHPSQMNISFPPLTVMDIEDYVPHGDMCLDRRT</sequence>
<proteinExistence type="predicted"/>
<dbReference type="OrthoDB" id="1740536at2759"/>
<protein>
    <submittedName>
        <fullName evidence="2">Retrotransposon gag domain-containing protein</fullName>
    </submittedName>
</protein>
<gene>
    <name evidence="2" type="ORF">CTI12_AA360900</name>
</gene>
<accession>A0A2U1LAD0</accession>
<organism evidence="2 3">
    <name type="scientific">Artemisia annua</name>
    <name type="common">Sweet wormwood</name>
    <dbReference type="NCBI Taxonomy" id="35608"/>
    <lineage>
        <taxon>Eukaryota</taxon>
        <taxon>Viridiplantae</taxon>
        <taxon>Streptophyta</taxon>
        <taxon>Embryophyta</taxon>
        <taxon>Tracheophyta</taxon>
        <taxon>Spermatophyta</taxon>
        <taxon>Magnoliopsida</taxon>
        <taxon>eudicotyledons</taxon>
        <taxon>Gunneridae</taxon>
        <taxon>Pentapetalae</taxon>
        <taxon>asterids</taxon>
        <taxon>campanulids</taxon>
        <taxon>Asterales</taxon>
        <taxon>Asteraceae</taxon>
        <taxon>Asteroideae</taxon>
        <taxon>Anthemideae</taxon>
        <taxon>Artemisiinae</taxon>
        <taxon>Artemisia</taxon>
    </lineage>
</organism>
<keyword evidence="3" id="KW-1185">Reference proteome</keyword>
<comment type="caution">
    <text evidence="2">The sequence shown here is derived from an EMBL/GenBank/DDBJ whole genome shotgun (WGS) entry which is preliminary data.</text>
</comment>
<feature type="region of interest" description="Disordered" evidence="1">
    <location>
        <begin position="87"/>
        <end position="133"/>
    </location>
</feature>
<name>A0A2U1LAD0_ARTAN</name>
<evidence type="ECO:0000313" key="3">
    <source>
        <dbReference type="Proteomes" id="UP000245207"/>
    </source>
</evidence>
<evidence type="ECO:0000256" key="1">
    <source>
        <dbReference type="SAM" id="MobiDB-lite"/>
    </source>
</evidence>
<dbReference type="Proteomes" id="UP000245207">
    <property type="component" value="Unassembled WGS sequence"/>
</dbReference>
<reference evidence="2 3" key="1">
    <citation type="journal article" date="2018" name="Mol. Plant">
        <title>The genome of Artemisia annua provides insight into the evolution of Asteraceae family and artemisinin biosynthesis.</title>
        <authorList>
            <person name="Shen Q."/>
            <person name="Zhang L."/>
            <person name="Liao Z."/>
            <person name="Wang S."/>
            <person name="Yan T."/>
            <person name="Shi P."/>
            <person name="Liu M."/>
            <person name="Fu X."/>
            <person name="Pan Q."/>
            <person name="Wang Y."/>
            <person name="Lv Z."/>
            <person name="Lu X."/>
            <person name="Zhang F."/>
            <person name="Jiang W."/>
            <person name="Ma Y."/>
            <person name="Chen M."/>
            <person name="Hao X."/>
            <person name="Li L."/>
            <person name="Tang Y."/>
            <person name="Lv G."/>
            <person name="Zhou Y."/>
            <person name="Sun X."/>
            <person name="Brodelius P.E."/>
            <person name="Rose J.K.C."/>
            <person name="Tang K."/>
        </authorList>
    </citation>
    <scope>NUCLEOTIDE SEQUENCE [LARGE SCALE GENOMIC DNA]</scope>
    <source>
        <strain evidence="3">cv. Huhao1</strain>
        <tissue evidence="2">Leaf</tissue>
    </source>
</reference>
<feature type="compositionally biased region" description="Polar residues" evidence="1">
    <location>
        <begin position="94"/>
        <end position="103"/>
    </location>
</feature>
<dbReference type="AlphaFoldDB" id="A0A2U1LAD0"/>
<evidence type="ECO:0000313" key="2">
    <source>
        <dbReference type="EMBL" id="PWA45949.1"/>
    </source>
</evidence>
<dbReference type="EMBL" id="PKPP01010521">
    <property type="protein sequence ID" value="PWA45949.1"/>
    <property type="molecule type" value="Genomic_DNA"/>
</dbReference>